<dbReference type="FunFam" id="1.20.1250.20:FF:000175">
    <property type="entry name" value="Inorganic phosphate transporter 1-6"/>
    <property type="match status" value="1"/>
</dbReference>
<evidence type="ECO:0000256" key="6">
    <source>
        <dbReference type="ARBA" id="ARBA00022989"/>
    </source>
</evidence>
<dbReference type="AlphaFoldDB" id="A0A6A1W1Y4"/>
<dbReference type="NCBIfam" id="TIGR00887">
    <property type="entry name" value="2A0109"/>
    <property type="match status" value="1"/>
</dbReference>
<feature type="transmembrane region" description="Helical" evidence="9">
    <location>
        <begin position="360"/>
        <end position="381"/>
    </location>
</feature>
<dbReference type="InterPro" id="IPR036259">
    <property type="entry name" value="MFS_trans_sf"/>
</dbReference>
<keyword evidence="7 9" id="KW-0472">Membrane</keyword>
<dbReference type="OrthoDB" id="433512at2759"/>
<dbReference type="PANTHER" id="PTHR24064">
    <property type="entry name" value="SOLUTE CARRIER FAMILY 22 MEMBER"/>
    <property type="match status" value="1"/>
</dbReference>
<evidence type="ECO:0000256" key="7">
    <source>
        <dbReference type="ARBA" id="ARBA00023136"/>
    </source>
</evidence>
<dbReference type="InterPro" id="IPR004738">
    <property type="entry name" value="Phos_permease"/>
</dbReference>
<evidence type="ECO:0000256" key="1">
    <source>
        <dbReference type="ARBA" id="ARBA00004141"/>
    </source>
</evidence>
<keyword evidence="5" id="KW-0769">Symport</keyword>
<feature type="domain" description="Major facilitator superfamily (MFS) profile" evidence="10">
    <location>
        <begin position="25"/>
        <end position="495"/>
    </location>
</feature>
<keyword evidence="12" id="KW-1185">Reference proteome</keyword>
<evidence type="ECO:0000256" key="8">
    <source>
        <dbReference type="ARBA" id="ARBA00044504"/>
    </source>
</evidence>
<dbReference type="GO" id="GO:0031669">
    <property type="term" value="P:cellular response to nutrient levels"/>
    <property type="evidence" value="ECO:0007669"/>
    <property type="project" value="UniProtKB-ARBA"/>
</dbReference>
<evidence type="ECO:0000256" key="4">
    <source>
        <dbReference type="ARBA" id="ARBA00022692"/>
    </source>
</evidence>
<dbReference type="SUPFAM" id="SSF103473">
    <property type="entry name" value="MFS general substrate transporter"/>
    <property type="match status" value="1"/>
</dbReference>
<dbReference type="GO" id="GO:0015293">
    <property type="term" value="F:symporter activity"/>
    <property type="evidence" value="ECO:0007669"/>
    <property type="project" value="UniProtKB-KW"/>
</dbReference>
<dbReference type="Pfam" id="PF00083">
    <property type="entry name" value="Sugar_tr"/>
    <property type="match status" value="1"/>
</dbReference>
<dbReference type="InterPro" id="IPR005828">
    <property type="entry name" value="MFS_sugar_transport-like"/>
</dbReference>
<dbReference type="CDD" id="cd17364">
    <property type="entry name" value="MFS_PhT"/>
    <property type="match status" value="1"/>
</dbReference>
<feature type="transmembrane region" description="Helical" evidence="9">
    <location>
        <begin position="153"/>
        <end position="180"/>
    </location>
</feature>
<evidence type="ECO:0000256" key="2">
    <source>
        <dbReference type="ARBA" id="ARBA00022448"/>
    </source>
</evidence>
<reference evidence="11 12" key="1">
    <citation type="journal article" date="2019" name="Plant Biotechnol. J.">
        <title>The red bayberry genome and genetic basis of sex determination.</title>
        <authorList>
            <person name="Jia H.M."/>
            <person name="Jia H.J."/>
            <person name="Cai Q.L."/>
            <person name="Wang Y."/>
            <person name="Zhao H.B."/>
            <person name="Yang W.F."/>
            <person name="Wang G.Y."/>
            <person name="Li Y.H."/>
            <person name="Zhan D.L."/>
            <person name="Shen Y.T."/>
            <person name="Niu Q.F."/>
            <person name="Chang L."/>
            <person name="Qiu J."/>
            <person name="Zhao L."/>
            <person name="Xie H.B."/>
            <person name="Fu W.Y."/>
            <person name="Jin J."/>
            <person name="Li X.W."/>
            <person name="Jiao Y."/>
            <person name="Zhou C.C."/>
            <person name="Tu T."/>
            <person name="Chai C.Y."/>
            <person name="Gao J.L."/>
            <person name="Fan L.J."/>
            <person name="van de Weg E."/>
            <person name="Wang J.Y."/>
            <person name="Gao Z.S."/>
        </authorList>
    </citation>
    <scope>NUCLEOTIDE SEQUENCE [LARGE SCALE GENOMIC DNA]</scope>
    <source>
        <tissue evidence="11">Leaves</tissue>
    </source>
</reference>
<comment type="caution">
    <text evidence="11">The sequence shown here is derived from an EMBL/GenBank/DDBJ whole genome shotgun (WGS) entry which is preliminary data.</text>
</comment>
<evidence type="ECO:0000256" key="3">
    <source>
        <dbReference type="ARBA" id="ARBA00022592"/>
    </source>
</evidence>
<dbReference type="Gene3D" id="1.20.1250.20">
    <property type="entry name" value="MFS general substrate transporter like domains"/>
    <property type="match status" value="1"/>
</dbReference>
<accession>A0A6A1W1Y4</accession>
<dbReference type="Proteomes" id="UP000516437">
    <property type="component" value="Chromosome 3"/>
</dbReference>
<name>A0A6A1W1Y4_9ROSI</name>
<keyword evidence="4 9" id="KW-0812">Transmembrane</keyword>
<evidence type="ECO:0000256" key="5">
    <source>
        <dbReference type="ARBA" id="ARBA00022847"/>
    </source>
</evidence>
<evidence type="ECO:0000313" key="12">
    <source>
        <dbReference type="Proteomes" id="UP000516437"/>
    </source>
</evidence>
<dbReference type="GO" id="GO:0005315">
    <property type="term" value="F:phosphate transmembrane transporter activity"/>
    <property type="evidence" value="ECO:0007669"/>
    <property type="project" value="InterPro"/>
</dbReference>
<feature type="transmembrane region" description="Helical" evidence="9">
    <location>
        <begin position="431"/>
        <end position="451"/>
    </location>
</feature>
<feature type="transmembrane region" description="Helical" evidence="9">
    <location>
        <begin position="472"/>
        <end position="490"/>
    </location>
</feature>
<proteinExistence type="inferred from homology"/>
<dbReference type="InterPro" id="IPR020846">
    <property type="entry name" value="MFS_dom"/>
</dbReference>
<feature type="transmembrane region" description="Helical" evidence="9">
    <location>
        <begin position="337"/>
        <end position="354"/>
    </location>
</feature>
<comment type="subcellular location">
    <subcellularLocation>
        <location evidence="1">Membrane</location>
        <topology evidence="1">Multi-pass membrane protein</topology>
    </subcellularLocation>
</comment>
<feature type="transmembrane region" description="Helical" evidence="9">
    <location>
        <begin position="203"/>
        <end position="222"/>
    </location>
</feature>
<feature type="transmembrane region" description="Helical" evidence="9">
    <location>
        <begin position="393"/>
        <end position="411"/>
    </location>
</feature>
<dbReference type="EMBL" id="RXIC02000021">
    <property type="protein sequence ID" value="KAB1219211.1"/>
    <property type="molecule type" value="Genomic_DNA"/>
</dbReference>
<dbReference type="GO" id="GO:0016020">
    <property type="term" value="C:membrane"/>
    <property type="evidence" value="ECO:0007669"/>
    <property type="project" value="UniProtKB-SubCell"/>
</dbReference>
<evidence type="ECO:0000256" key="9">
    <source>
        <dbReference type="SAM" id="Phobius"/>
    </source>
</evidence>
<feature type="transmembrane region" description="Helical" evidence="9">
    <location>
        <begin position="20"/>
        <end position="41"/>
    </location>
</feature>
<evidence type="ECO:0000259" key="10">
    <source>
        <dbReference type="PROSITE" id="PS50850"/>
    </source>
</evidence>
<gene>
    <name evidence="11" type="ORF">CJ030_MR3G001306</name>
</gene>
<feature type="transmembrane region" description="Helical" evidence="9">
    <location>
        <begin position="90"/>
        <end position="109"/>
    </location>
</feature>
<protein>
    <submittedName>
        <fullName evidence="11">Putative inorganic phosphate transporter 1-7</fullName>
    </submittedName>
</protein>
<dbReference type="GO" id="GO:0006817">
    <property type="term" value="P:phosphate ion transport"/>
    <property type="evidence" value="ECO:0007669"/>
    <property type="project" value="UniProtKB-KW"/>
</dbReference>
<comment type="similarity">
    <text evidence="8">Belongs to the major facilitator superfamily. Phosphate:H(+) symporter (TC 2.A.1.9) family.</text>
</comment>
<dbReference type="GO" id="GO:0036377">
    <property type="term" value="P:arbuscular mycorrhizal association"/>
    <property type="evidence" value="ECO:0007669"/>
    <property type="project" value="UniProtKB-ARBA"/>
</dbReference>
<keyword evidence="3" id="KW-0592">Phosphate transport</keyword>
<keyword evidence="6 9" id="KW-1133">Transmembrane helix</keyword>
<sequence>MSRTENLQVLNALDVAKSQLYHFTAIIITGMGFFTDAYDLFSISIVTKLLGRLYYTQPGFPKPGTLPPNVSDSSMLFFGWLGDKLGRKKVYGVTLLLMIACALAQGLSFGHSPKGVISTLCFFRFWLGFGIGGDYPLSATIMSEYANKKTRGAFIAAVFAMQGFGILTGGIVALAVSAIFNNRWKAPPYDVDPVASLPPQSDYIWRIILMFGAIPAAMTYYWRMQMPETARYTALVAKDARQAALDMSSVLQVEIEAEQDVVDRVTQQQYGLFSKEFLRRHGVHLFGCSMCWLLLDIGYYSQNLFQKDVFSSIGWLPAANTMSAPEEVYKVARAQTLIALCGLIPGYWFTVATIDYIGRFVIQLMGFFFMSVFMFALALPYNHWKRKSNRHSFLAMYSLTFFFANFGPNSTTFIVPAEIFPARLRSTCHGIAAASGKVGAMIGTFGFLYLAESEHIKLDDRGYSRGIGVKNTLIILASINAFGMLFTFLVPEAKGKSLEEWEGEDELTVETIEE</sequence>
<dbReference type="PROSITE" id="PS50850">
    <property type="entry name" value="MFS"/>
    <property type="match status" value="1"/>
</dbReference>
<evidence type="ECO:0000313" key="11">
    <source>
        <dbReference type="EMBL" id="KAB1219211.1"/>
    </source>
</evidence>
<organism evidence="11 12">
    <name type="scientific">Morella rubra</name>
    <name type="common">Chinese bayberry</name>
    <dbReference type="NCBI Taxonomy" id="262757"/>
    <lineage>
        <taxon>Eukaryota</taxon>
        <taxon>Viridiplantae</taxon>
        <taxon>Streptophyta</taxon>
        <taxon>Embryophyta</taxon>
        <taxon>Tracheophyta</taxon>
        <taxon>Spermatophyta</taxon>
        <taxon>Magnoliopsida</taxon>
        <taxon>eudicotyledons</taxon>
        <taxon>Gunneridae</taxon>
        <taxon>Pentapetalae</taxon>
        <taxon>rosids</taxon>
        <taxon>fabids</taxon>
        <taxon>Fagales</taxon>
        <taxon>Myricaceae</taxon>
        <taxon>Morella</taxon>
    </lineage>
</organism>
<keyword evidence="2" id="KW-0813">Transport</keyword>